<dbReference type="InterPro" id="IPR016624">
    <property type="entry name" value="UCP014753"/>
</dbReference>
<proteinExistence type="predicted"/>
<evidence type="ECO:0000313" key="3">
    <source>
        <dbReference type="Proteomes" id="UP000250369"/>
    </source>
</evidence>
<dbReference type="InterPro" id="IPR008929">
    <property type="entry name" value="Chondroitin_lyas"/>
</dbReference>
<feature type="domain" description="DUF2264" evidence="1">
    <location>
        <begin position="11"/>
        <end position="366"/>
    </location>
</feature>
<evidence type="ECO:0000313" key="2">
    <source>
        <dbReference type="EMBL" id="RAV16673.1"/>
    </source>
</evidence>
<protein>
    <recommendedName>
        <fullName evidence="1">DUF2264 domain-containing protein</fullName>
    </recommendedName>
</protein>
<dbReference type="OrthoDB" id="9813465at2"/>
<dbReference type="PANTHER" id="PTHR35339">
    <property type="entry name" value="LINALOOL DEHYDRATASE_ISOMERASE DOMAIN-CONTAINING PROTEIN"/>
    <property type="match status" value="1"/>
</dbReference>
<dbReference type="EMBL" id="QMFB01000020">
    <property type="protein sequence ID" value="RAV16673.1"/>
    <property type="molecule type" value="Genomic_DNA"/>
</dbReference>
<dbReference type="Proteomes" id="UP000250369">
    <property type="component" value="Unassembled WGS sequence"/>
</dbReference>
<dbReference type="PIRSF" id="PIRSF014753">
    <property type="entry name" value="UCP014753"/>
    <property type="match status" value="1"/>
</dbReference>
<organism evidence="2 3">
    <name type="scientific">Paenibacillus contaminans</name>
    <dbReference type="NCBI Taxonomy" id="450362"/>
    <lineage>
        <taxon>Bacteria</taxon>
        <taxon>Bacillati</taxon>
        <taxon>Bacillota</taxon>
        <taxon>Bacilli</taxon>
        <taxon>Bacillales</taxon>
        <taxon>Paenibacillaceae</taxon>
        <taxon>Paenibacillus</taxon>
    </lineage>
</organism>
<name>A0A329MDF4_9BACL</name>
<gene>
    <name evidence="2" type="ORF">DQG23_27940</name>
</gene>
<sequence length="385" mass="43614">MSDTFTTWKEDRAYWVDVLHRIANPVLSALAERRLKRTMPVEGKIADRPLYTHLEALGRLLAGLAPWLEKGPSDGEEGQLRERYAQLARAAIDAGTDPESPDFMNFSEGFQPIVDTAFLAHALLRAPNELWEKLDERIKRNVAAALKATRTRKPWFNNWLLFSAMIETALYRIGEPDWDAMRIDYALKQHEQWYLGDGTYGDGPEYHADYYNSFVIHPMLIDITETVHELYPEWGQMRERVLKRAQGYADIQERSISPEGTFPVHGRSLAYRFGAFQLLAQIAYRNELPEDTEPAQVRCALTAVIRRMIEAPGTFDAEGWLTIGFCGHQPSIGETYISTGSLYLCSTVFLPLGLPAGDPFWQGEAEWTSKKAWSGLSVPIASALK</sequence>
<dbReference type="RefSeq" id="WP_113034333.1">
    <property type="nucleotide sequence ID" value="NZ_QMFB01000020.1"/>
</dbReference>
<accession>A0A329MDF4</accession>
<keyword evidence="3" id="KW-1185">Reference proteome</keyword>
<dbReference type="PANTHER" id="PTHR35339:SF3">
    <property type="entry name" value="DUF2264 DOMAIN-CONTAINING PROTEIN"/>
    <property type="match status" value="1"/>
</dbReference>
<dbReference type="SUPFAM" id="SSF48230">
    <property type="entry name" value="Chondroitin AC/alginate lyase"/>
    <property type="match status" value="1"/>
</dbReference>
<dbReference type="Pfam" id="PF10022">
    <property type="entry name" value="DUF2264"/>
    <property type="match status" value="1"/>
</dbReference>
<reference evidence="2 3" key="1">
    <citation type="journal article" date="2009" name="Int. J. Syst. Evol. Microbiol.">
        <title>Paenibacillus contaminans sp. nov., isolated from a contaminated laboratory plate.</title>
        <authorList>
            <person name="Chou J.H."/>
            <person name="Lee J.H."/>
            <person name="Lin M.C."/>
            <person name="Chang P.S."/>
            <person name="Arun A.B."/>
            <person name="Young C.C."/>
            <person name="Chen W.M."/>
        </authorList>
    </citation>
    <scope>NUCLEOTIDE SEQUENCE [LARGE SCALE GENOMIC DNA]</scope>
    <source>
        <strain evidence="2 3">CKOBP-6</strain>
    </source>
</reference>
<dbReference type="AlphaFoldDB" id="A0A329MDF4"/>
<evidence type="ECO:0000259" key="1">
    <source>
        <dbReference type="Pfam" id="PF10022"/>
    </source>
</evidence>
<comment type="caution">
    <text evidence="2">The sequence shown here is derived from an EMBL/GenBank/DDBJ whole genome shotgun (WGS) entry which is preliminary data.</text>
</comment>
<dbReference type="InterPro" id="IPR049349">
    <property type="entry name" value="DUF2264_N"/>
</dbReference>